<dbReference type="InterPro" id="IPR000157">
    <property type="entry name" value="TIR_dom"/>
</dbReference>
<evidence type="ECO:0000313" key="2">
    <source>
        <dbReference type="EMBL" id="MFB9751184.1"/>
    </source>
</evidence>
<organism evidence="2 3">
    <name type="scientific">Paenibacillus hodogayensis</name>
    <dbReference type="NCBI Taxonomy" id="279208"/>
    <lineage>
        <taxon>Bacteria</taxon>
        <taxon>Bacillati</taxon>
        <taxon>Bacillota</taxon>
        <taxon>Bacilli</taxon>
        <taxon>Bacillales</taxon>
        <taxon>Paenibacillaceae</taxon>
        <taxon>Paenibacillus</taxon>
    </lineage>
</organism>
<dbReference type="InterPro" id="IPR035897">
    <property type="entry name" value="Toll_tir_struct_dom_sf"/>
</dbReference>
<dbReference type="Proteomes" id="UP001589619">
    <property type="component" value="Unassembled WGS sequence"/>
</dbReference>
<dbReference type="SUPFAM" id="SSF52200">
    <property type="entry name" value="Toll/Interleukin receptor TIR domain"/>
    <property type="match status" value="1"/>
</dbReference>
<accession>A0ABV5VSD0</accession>
<proteinExistence type="predicted"/>
<keyword evidence="3" id="KW-1185">Reference proteome</keyword>
<evidence type="ECO:0000259" key="1">
    <source>
        <dbReference type="Pfam" id="PF13676"/>
    </source>
</evidence>
<name>A0ABV5VSD0_9BACL</name>
<protein>
    <submittedName>
        <fullName evidence="2">TIR domain-containing protein</fullName>
    </submittedName>
</protein>
<dbReference type="EMBL" id="JBHMAG010000004">
    <property type="protein sequence ID" value="MFB9751184.1"/>
    <property type="molecule type" value="Genomic_DNA"/>
</dbReference>
<evidence type="ECO:0000313" key="3">
    <source>
        <dbReference type="Proteomes" id="UP001589619"/>
    </source>
</evidence>
<comment type="caution">
    <text evidence="2">The sequence shown here is derived from an EMBL/GenBank/DDBJ whole genome shotgun (WGS) entry which is preliminary data.</text>
</comment>
<sequence>MKILADRDDEKTKMVIVGINKAGDSLIKFANDLNNRIDTIRFKPALPEQIFKLITNGETVLNLEIDTKEEISIAAQGSFHIAQILCKELCLQAGVSEKVEDTKRLSVSLELIKQNVYENLDRTFAEIARIFATGPKIRRGGRAPYLHILNWVSKNSEWTLELDLAIRANPKHRSSVGQVVDKGNLSKFYTKKKQILEKVIHFDPNSNIIGIEDPKFLFYLRNMDWNNFSRKIGYPNISFSTMYDIALSFAGEERDVANQLFKKLSSEEISVFYDKNEQHRILAEDVEEYLGPIYRSEARFILVLSSKNYPRKIWTKYESEQFKERFNGEVIPVWFSDALPGMFDKTSVVGGITIDVSKKIEVQVNNIVEDIVRKLSEVRIQDRIKGIS</sequence>
<dbReference type="Gene3D" id="3.40.50.10140">
    <property type="entry name" value="Toll/interleukin-1 receptor homology (TIR) domain"/>
    <property type="match status" value="1"/>
</dbReference>
<reference evidence="2 3" key="1">
    <citation type="submission" date="2024-09" db="EMBL/GenBank/DDBJ databases">
        <authorList>
            <person name="Sun Q."/>
            <person name="Mori K."/>
        </authorList>
    </citation>
    <scope>NUCLEOTIDE SEQUENCE [LARGE SCALE GENOMIC DNA]</scope>
    <source>
        <strain evidence="2 3">JCM 12520</strain>
    </source>
</reference>
<dbReference type="Pfam" id="PF13676">
    <property type="entry name" value="TIR_2"/>
    <property type="match status" value="1"/>
</dbReference>
<dbReference type="RefSeq" id="WP_344906126.1">
    <property type="nucleotide sequence ID" value="NZ_BAAAYO010000002.1"/>
</dbReference>
<feature type="domain" description="TIR" evidence="1">
    <location>
        <begin position="245"/>
        <end position="341"/>
    </location>
</feature>
<gene>
    <name evidence="2" type="ORF">ACFFNY_06325</name>
</gene>